<dbReference type="Proteomes" id="UP000694251">
    <property type="component" value="Chromosome 11"/>
</dbReference>
<comment type="subcellular location">
    <subcellularLocation>
        <location evidence="1">Nucleus</location>
    </subcellularLocation>
</comment>
<organism evidence="3 4">
    <name type="scientific">Arabidopsis suecica</name>
    <name type="common">Swedish thale-cress</name>
    <name type="synonym">Cardaminopsis suecica</name>
    <dbReference type="NCBI Taxonomy" id="45249"/>
    <lineage>
        <taxon>Eukaryota</taxon>
        <taxon>Viridiplantae</taxon>
        <taxon>Streptophyta</taxon>
        <taxon>Embryophyta</taxon>
        <taxon>Tracheophyta</taxon>
        <taxon>Spermatophyta</taxon>
        <taxon>Magnoliopsida</taxon>
        <taxon>eudicotyledons</taxon>
        <taxon>Gunneridae</taxon>
        <taxon>Pentapetalae</taxon>
        <taxon>rosids</taxon>
        <taxon>malvids</taxon>
        <taxon>Brassicales</taxon>
        <taxon>Brassicaceae</taxon>
        <taxon>Camelineae</taxon>
        <taxon>Arabidopsis</taxon>
    </lineage>
</organism>
<comment type="function">
    <text evidence="1">Component of the origin recognition complex (ORC) that binds origins of replication. DNA-binding is ATP-dependent. ORC is required to assemble the pre-replication complex necessary to initiate DNA replication.</text>
</comment>
<dbReference type="PANTHER" id="PTHR14052:SF0">
    <property type="entry name" value="ORIGIN RECOGNITION COMPLEX SUBUNIT 2"/>
    <property type="match status" value="1"/>
</dbReference>
<evidence type="ECO:0000259" key="2">
    <source>
        <dbReference type="Pfam" id="PF04084"/>
    </source>
</evidence>
<evidence type="ECO:0000313" key="3">
    <source>
        <dbReference type="EMBL" id="KAG7556976.1"/>
    </source>
</evidence>
<dbReference type="InterPro" id="IPR007220">
    <property type="entry name" value="ORC2"/>
</dbReference>
<dbReference type="OrthoDB" id="20198at2759"/>
<dbReference type="PANTHER" id="PTHR14052">
    <property type="entry name" value="ORIGIN RECOGNITION COMPLEX SUBUNIT 2"/>
    <property type="match status" value="1"/>
</dbReference>
<dbReference type="EMBL" id="JAEFBJ010000011">
    <property type="protein sequence ID" value="KAG7556976.1"/>
    <property type="molecule type" value="Genomic_DNA"/>
</dbReference>
<accession>A0A8T1ZDY4</accession>
<dbReference type="Pfam" id="PF04084">
    <property type="entry name" value="RecA-like_ORC2"/>
    <property type="match status" value="1"/>
</dbReference>
<sequence>MEDIEEDEYGFSRNYFLAKELGGASKWSAHKLSDVHIVDEHEIRETSSTIEMKHAKEVFELMSDYKTMYPKWIFELRYGFGLLIYGFGSKKALIEEFSSATLTEYSVVVINGYLLSVNLKHAFFNLDAAISYLALLHILQFEDKDYFICVVVHNIDGPALRDPESQQTLARLASYSHKRKVVSIDHGNAPLSKDKGETIFLGEHVMNKRETIFNDLFLLDLNLPIVSSIKKNDRATFGEYQAEQPVFRGHSTNGRAKPPGCRDHSTNGQARGRIAFLVFPVGQILPDLDLPLNGSLENHVWHPGEFPLHLEASIHKPSCNKPHLITRINLKLNLPYLDPS</sequence>
<dbReference type="AlphaFoldDB" id="A0A8T1ZDY4"/>
<feature type="domain" description="Origin recognition complex subunit 2 RecA-like" evidence="2">
    <location>
        <begin position="60"/>
        <end position="196"/>
    </location>
</feature>
<dbReference type="GO" id="GO:0005664">
    <property type="term" value="C:nuclear origin of replication recognition complex"/>
    <property type="evidence" value="ECO:0007669"/>
    <property type="project" value="UniProtKB-UniRule"/>
</dbReference>
<comment type="similarity">
    <text evidence="1">Belongs to the ORC2 family.</text>
</comment>
<protein>
    <recommendedName>
        <fullName evidence="1">Origin recognition complex subunit 2</fullName>
    </recommendedName>
</protein>
<name>A0A8T1ZDY4_ARASU</name>
<gene>
    <name evidence="3" type="ORF">ISN44_As11g029770</name>
</gene>
<evidence type="ECO:0000256" key="1">
    <source>
        <dbReference type="RuleBase" id="RU368084"/>
    </source>
</evidence>
<comment type="caution">
    <text evidence="3">The sequence shown here is derived from an EMBL/GenBank/DDBJ whole genome shotgun (WGS) entry which is preliminary data.</text>
</comment>
<keyword evidence="1" id="KW-0539">Nucleus</keyword>
<dbReference type="GO" id="GO:0003688">
    <property type="term" value="F:DNA replication origin binding"/>
    <property type="evidence" value="ECO:0007669"/>
    <property type="project" value="UniProtKB-UniRule"/>
</dbReference>
<proteinExistence type="inferred from homology"/>
<dbReference type="InterPro" id="IPR056772">
    <property type="entry name" value="RecA-like_ORC2"/>
</dbReference>
<evidence type="ECO:0000313" key="4">
    <source>
        <dbReference type="Proteomes" id="UP000694251"/>
    </source>
</evidence>
<keyword evidence="1" id="KW-0235">DNA replication</keyword>
<reference evidence="3 4" key="1">
    <citation type="submission" date="2020-12" db="EMBL/GenBank/DDBJ databases">
        <title>Concerted genomic and epigenomic changes stabilize Arabidopsis allopolyploids.</title>
        <authorList>
            <person name="Chen Z."/>
        </authorList>
    </citation>
    <scope>NUCLEOTIDE SEQUENCE [LARGE SCALE GENOMIC DNA]</scope>
    <source>
        <strain evidence="3">As9502</strain>
        <tissue evidence="3">Leaf</tissue>
    </source>
</reference>
<keyword evidence="4" id="KW-1185">Reference proteome</keyword>
<comment type="subunit">
    <text evidence="1">Component of the origin recognition complex (ORC).</text>
</comment>
<dbReference type="GO" id="GO:0006260">
    <property type="term" value="P:DNA replication"/>
    <property type="evidence" value="ECO:0007669"/>
    <property type="project" value="UniProtKB-UniRule"/>
</dbReference>